<feature type="active site" description="Proton donor/acceptor" evidence="10">
    <location>
        <position position="276"/>
    </location>
</feature>
<dbReference type="FunFam" id="3.20.20.140:FF:000004">
    <property type="entry name" value="N-acetylglucosamine-6-phosphate deacetylase"/>
    <property type="match status" value="1"/>
</dbReference>
<feature type="binding site" evidence="11">
    <location>
        <begin position="309"/>
        <end position="311"/>
    </location>
    <ligand>
        <name>substrate</name>
    </ligand>
</feature>
<comment type="cofactor">
    <cofactor evidence="12">
        <name>a divalent metal cation</name>
        <dbReference type="ChEBI" id="CHEBI:60240"/>
    </cofactor>
    <text evidence="12">Binds 1 divalent metal cation per subunit.</text>
</comment>
<comment type="similarity">
    <text evidence="1 9">Belongs to the metallo-dependent hydrolases superfamily. NagA family.</text>
</comment>
<evidence type="ECO:0000313" key="14">
    <source>
        <dbReference type="EMBL" id="MST62033.1"/>
    </source>
</evidence>
<evidence type="ECO:0000256" key="7">
    <source>
        <dbReference type="ARBA" id="ARBA00047647"/>
    </source>
</evidence>
<evidence type="ECO:0000259" key="13">
    <source>
        <dbReference type="Pfam" id="PF01979"/>
    </source>
</evidence>
<evidence type="ECO:0000313" key="15">
    <source>
        <dbReference type="Proteomes" id="UP000440713"/>
    </source>
</evidence>
<dbReference type="GO" id="GO:0006046">
    <property type="term" value="P:N-acetylglucosamine catabolic process"/>
    <property type="evidence" value="ECO:0007669"/>
    <property type="project" value="TreeGrafter"/>
</dbReference>
<dbReference type="InterPro" id="IPR032466">
    <property type="entry name" value="Metal_Hydrolase"/>
</dbReference>
<dbReference type="PANTHER" id="PTHR11113">
    <property type="entry name" value="N-ACETYLGLUCOSAMINE-6-PHOSPHATE DEACETYLASE"/>
    <property type="match status" value="1"/>
</dbReference>
<comment type="caution">
    <text evidence="14">The sequence shown here is derived from an EMBL/GenBank/DDBJ whole genome shotgun (WGS) entry which is preliminary data.</text>
</comment>
<evidence type="ECO:0000256" key="8">
    <source>
        <dbReference type="ARBA" id="ARBA00060590"/>
    </source>
</evidence>
<sequence length="386" mass="42174">MILKAKYIVLKDSMLEDSAILIEDKRIKKILRNDEIDSNNLVDGKDIIDYKDSIICPGFVDTHVHGFCGHDFMDKSEEGLKSICKDILRAGVTSILATTLTASEEDIIEVVDIVKKNKDTYGAKIQGIFLEGPFFTEKYKGAQNPKYFLKPEIEKLRKWQDIAGGLIKKIGLAPEVEGSVAFAEKARAMGIYVALGHSDASYEEAKNVVDAGANIFVHTYNGMSGLHHRNPGMVGAAMTLRNVFAELICDGHHVHPAAADVLVRARGYKSVALISDCMMAGGMPVGKYKLGDFDVELDGETVRLENGNLAGSVLKMVDAVRNLVRWGIATPFEAIQMATQVPAKSVGIDNVCGIIEEGRNADILVLDKTLSILDVYLDGQKVELNC</sequence>
<dbReference type="NCBIfam" id="TIGR00221">
    <property type="entry name" value="nagA"/>
    <property type="match status" value="1"/>
</dbReference>
<feature type="binding site" evidence="11">
    <location>
        <begin position="221"/>
        <end position="222"/>
    </location>
    <ligand>
        <name>substrate</name>
    </ligand>
</feature>
<feature type="binding site" evidence="12">
    <location>
        <position position="197"/>
    </location>
    <ligand>
        <name>Zn(2+)</name>
        <dbReference type="ChEBI" id="CHEBI:29105"/>
    </ligand>
</feature>
<evidence type="ECO:0000256" key="10">
    <source>
        <dbReference type="PIRSR" id="PIRSR038994-1"/>
    </source>
</evidence>
<keyword evidence="5 9" id="KW-0378">Hydrolase</keyword>
<evidence type="ECO:0000256" key="9">
    <source>
        <dbReference type="PIRNR" id="PIRNR038994"/>
    </source>
</evidence>
<dbReference type="Proteomes" id="UP000440713">
    <property type="component" value="Unassembled WGS sequence"/>
</dbReference>
<dbReference type="EMBL" id="VUNE01000001">
    <property type="protein sequence ID" value="MST62033.1"/>
    <property type="molecule type" value="Genomic_DNA"/>
</dbReference>
<protein>
    <recommendedName>
        <fullName evidence="3">N-acetylglucosamine-6-phosphate deacetylase</fullName>
        <ecNumber evidence="2">3.5.1.25</ecNumber>
    </recommendedName>
</protein>
<keyword evidence="15" id="KW-1185">Reference proteome</keyword>
<accession>A0A6N7XEM1</accession>
<feature type="binding site" evidence="11">
    <location>
        <position position="229"/>
    </location>
    <ligand>
        <name>substrate</name>
    </ligand>
</feature>
<keyword evidence="6 9" id="KW-0119">Carbohydrate metabolism</keyword>
<dbReference type="Gene3D" id="3.20.20.140">
    <property type="entry name" value="Metal-dependent hydrolases"/>
    <property type="match status" value="1"/>
</dbReference>
<gene>
    <name evidence="14" type="primary">nagA</name>
    <name evidence="14" type="ORF">FYJ71_03465</name>
</gene>
<dbReference type="InterPro" id="IPR003764">
    <property type="entry name" value="GlcNAc_6-P_deAcase"/>
</dbReference>
<evidence type="ECO:0000256" key="3">
    <source>
        <dbReference type="ARBA" id="ARBA00018029"/>
    </source>
</evidence>
<evidence type="ECO:0000256" key="4">
    <source>
        <dbReference type="ARBA" id="ARBA00022723"/>
    </source>
</evidence>
<comment type="catalytic activity">
    <reaction evidence="7">
        <text>N-acetyl-D-glucosamine 6-phosphate + H2O = D-glucosamine 6-phosphate + acetate</text>
        <dbReference type="Rhea" id="RHEA:22936"/>
        <dbReference type="ChEBI" id="CHEBI:15377"/>
        <dbReference type="ChEBI" id="CHEBI:30089"/>
        <dbReference type="ChEBI" id="CHEBI:57513"/>
        <dbReference type="ChEBI" id="CHEBI:58725"/>
        <dbReference type="EC" id="3.5.1.25"/>
    </reaction>
</comment>
<evidence type="ECO:0000256" key="11">
    <source>
        <dbReference type="PIRSR" id="PIRSR038994-2"/>
    </source>
</evidence>
<comment type="pathway">
    <text evidence="8">Amino-sugar metabolism; N-acetylneuraminate degradation; D-fructose 6-phosphate from N-acetylneuraminate: step 4/5.</text>
</comment>
<keyword evidence="4 12" id="KW-0479">Metal-binding</keyword>
<reference evidence="14 15" key="1">
    <citation type="submission" date="2019-08" db="EMBL/GenBank/DDBJ databases">
        <title>In-depth cultivation of the pig gut microbiome towards novel bacterial diversity and tailored functional studies.</title>
        <authorList>
            <person name="Wylensek D."/>
            <person name="Hitch T.C.A."/>
            <person name="Clavel T."/>
        </authorList>
    </citation>
    <scope>NUCLEOTIDE SEQUENCE [LARGE SCALE GENOMIC DNA]</scope>
    <source>
        <strain evidence="14 15">WCA-SAB-591-4A-A</strain>
    </source>
</reference>
<dbReference type="InterPro" id="IPR006680">
    <property type="entry name" value="Amidohydro-rel"/>
</dbReference>
<proteinExistence type="inferred from homology"/>
<dbReference type="CDD" id="cd00854">
    <property type="entry name" value="NagA"/>
    <property type="match status" value="1"/>
</dbReference>
<dbReference type="AlphaFoldDB" id="A0A6N7XEM1"/>
<dbReference type="PANTHER" id="PTHR11113:SF14">
    <property type="entry name" value="N-ACETYLGLUCOSAMINE-6-PHOSPHATE DEACETYLASE"/>
    <property type="match status" value="1"/>
</dbReference>
<dbReference type="RefSeq" id="WP_154537393.1">
    <property type="nucleotide sequence ID" value="NZ_VUNE01000001.1"/>
</dbReference>
<evidence type="ECO:0000256" key="1">
    <source>
        <dbReference type="ARBA" id="ARBA00010716"/>
    </source>
</evidence>
<feature type="binding site" evidence="12">
    <location>
        <position position="218"/>
    </location>
    <ligand>
        <name>Zn(2+)</name>
        <dbReference type="ChEBI" id="CHEBI:29105"/>
    </ligand>
</feature>
<dbReference type="GO" id="GO:0008448">
    <property type="term" value="F:N-acetylglucosamine-6-phosphate deacetylase activity"/>
    <property type="evidence" value="ECO:0007669"/>
    <property type="project" value="UniProtKB-EC"/>
</dbReference>
<dbReference type="Pfam" id="PF01979">
    <property type="entry name" value="Amidohydro_1"/>
    <property type="match status" value="1"/>
</dbReference>
<feature type="binding site" evidence="12">
    <location>
        <position position="131"/>
    </location>
    <ligand>
        <name>Zn(2+)</name>
        <dbReference type="ChEBI" id="CHEBI:29105"/>
    </ligand>
</feature>
<dbReference type="GO" id="GO:0046872">
    <property type="term" value="F:metal ion binding"/>
    <property type="evidence" value="ECO:0007669"/>
    <property type="project" value="UniProtKB-KW"/>
</dbReference>
<dbReference type="InterPro" id="IPR011059">
    <property type="entry name" value="Metal-dep_hydrolase_composite"/>
</dbReference>
<dbReference type="SUPFAM" id="SSF51556">
    <property type="entry name" value="Metallo-dependent hydrolases"/>
    <property type="match status" value="1"/>
</dbReference>
<evidence type="ECO:0000256" key="12">
    <source>
        <dbReference type="PIRSR" id="PIRSR038994-3"/>
    </source>
</evidence>
<evidence type="ECO:0000256" key="6">
    <source>
        <dbReference type="ARBA" id="ARBA00023277"/>
    </source>
</evidence>
<dbReference type="Gene3D" id="2.30.40.10">
    <property type="entry name" value="Urease, subunit C, domain 1"/>
    <property type="match status" value="1"/>
</dbReference>
<name>A0A6N7XEM1_9FIRM</name>
<feature type="domain" description="Amidohydrolase-related" evidence="13">
    <location>
        <begin position="54"/>
        <end position="380"/>
    </location>
</feature>
<dbReference type="SUPFAM" id="SSF51338">
    <property type="entry name" value="Composite domain of metallo-dependent hydrolases"/>
    <property type="match status" value="1"/>
</dbReference>
<feature type="binding site" evidence="11">
    <location>
        <position position="142"/>
    </location>
    <ligand>
        <name>substrate</name>
    </ligand>
</feature>
<dbReference type="PIRSF" id="PIRSF038994">
    <property type="entry name" value="NagA"/>
    <property type="match status" value="1"/>
</dbReference>
<dbReference type="EC" id="3.5.1.25" evidence="2"/>
<evidence type="ECO:0000256" key="2">
    <source>
        <dbReference type="ARBA" id="ARBA00011899"/>
    </source>
</evidence>
<evidence type="ECO:0000256" key="5">
    <source>
        <dbReference type="ARBA" id="ARBA00022801"/>
    </source>
</evidence>
<organism evidence="14 15">
    <name type="scientific">Peptostreptococcus porci</name>
    <dbReference type="NCBI Taxonomy" id="2652282"/>
    <lineage>
        <taxon>Bacteria</taxon>
        <taxon>Bacillati</taxon>
        <taxon>Bacillota</taxon>
        <taxon>Clostridia</taxon>
        <taxon>Peptostreptococcales</taxon>
        <taxon>Peptostreptococcaceae</taxon>
        <taxon>Peptostreptococcus</taxon>
    </lineage>
</organism>
<feature type="binding site" evidence="11">
    <location>
        <position position="253"/>
    </location>
    <ligand>
        <name>substrate</name>
    </ligand>
</feature>